<dbReference type="InterPro" id="IPR002035">
    <property type="entry name" value="VWF_A"/>
</dbReference>
<dbReference type="EnsemblMetazoa" id="G25633.7">
    <property type="protein sequence ID" value="G25633.7:cds"/>
    <property type="gene ID" value="G25633"/>
</dbReference>
<keyword evidence="4" id="KW-1185">Reference proteome</keyword>
<dbReference type="PANTHER" id="PTHR45751">
    <property type="entry name" value="COPINE FAMILY PROTEIN 1"/>
    <property type="match status" value="1"/>
</dbReference>
<accession>A0A8W8KZC6</accession>
<dbReference type="GO" id="GO:0016567">
    <property type="term" value="P:protein ubiquitination"/>
    <property type="evidence" value="ECO:0007669"/>
    <property type="project" value="TreeGrafter"/>
</dbReference>
<keyword evidence="1" id="KW-1133">Transmembrane helix</keyword>
<dbReference type="Proteomes" id="UP000005408">
    <property type="component" value="Unassembled WGS sequence"/>
</dbReference>
<evidence type="ECO:0000313" key="3">
    <source>
        <dbReference type="EnsemblMetazoa" id="G25633.7:cds"/>
    </source>
</evidence>
<feature type="transmembrane region" description="Helical" evidence="1">
    <location>
        <begin position="32"/>
        <end position="53"/>
    </location>
</feature>
<dbReference type="Gene3D" id="3.40.50.410">
    <property type="entry name" value="von Willebrand factor, type A domain"/>
    <property type="match status" value="1"/>
</dbReference>
<proteinExistence type="predicted"/>
<name>A0A8W8KZC6_MAGGI</name>
<dbReference type="InterPro" id="IPR010734">
    <property type="entry name" value="Copine_C"/>
</dbReference>
<sequence>MIARDLFLNWSGRLSYRRLSNRISFASRRMEVISVIIFCVIVFFIWCCCGGSSSSSVSSSASSSGSSQNKLYPDLSQMKAKKSNSNSLFSFFGGSSYSSFVDRFTSLEDVTTAIRKAGVEGCGLIFGIDYTASNAVQGQRSFGGQSLHSIGQRFLNPYQQVICILGETLESFDDDGKIPAFGFGDASTRDRAVFPFRAEGYCYGFHDVLEMYNQITPNIRLSGGTNFAPLINKAIDIVKRERTYHILVIVADGQVTNEKETVNAIVEASNWPISIVMVGVGDGPWDIMEDFDDRLPRRNFDNFQFVDFHKIMTTARNPQAAFALQALMEIPDQYKAIKDRGMLNF</sequence>
<keyword evidence="1" id="KW-0472">Membrane</keyword>
<keyword evidence="1" id="KW-0812">Transmembrane</keyword>
<feature type="domain" description="VWFA" evidence="2">
    <location>
        <begin position="123"/>
        <end position="282"/>
    </location>
</feature>
<dbReference type="InterPro" id="IPR036465">
    <property type="entry name" value="vWFA_dom_sf"/>
</dbReference>
<dbReference type="AlphaFoldDB" id="A0A8W8KZC6"/>
<dbReference type="SUPFAM" id="SSF53300">
    <property type="entry name" value="vWA-like"/>
    <property type="match status" value="1"/>
</dbReference>
<dbReference type="PROSITE" id="PS50234">
    <property type="entry name" value="VWFA"/>
    <property type="match status" value="1"/>
</dbReference>
<evidence type="ECO:0000313" key="4">
    <source>
        <dbReference type="Proteomes" id="UP000005408"/>
    </source>
</evidence>
<dbReference type="PANTHER" id="PTHR45751:SF11">
    <property type="entry name" value="COPINE FAMILY PROTEIN 2"/>
    <property type="match status" value="1"/>
</dbReference>
<dbReference type="InterPro" id="IPR052079">
    <property type="entry name" value="E3_ligase/Copine_domain"/>
</dbReference>
<evidence type="ECO:0000259" key="2">
    <source>
        <dbReference type="PROSITE" id="PS50234"/>
    </source>
</evidence>
<protein>
    <recommendedName>
        <fullName evidence="2">VWFA domain-containing protein</fullName>
    </recommendedName>
</protein>
<dbReference type="Pfam" id="PF07002">
    <property type="entry name" value="Copine"/>
    <property type="match status" value="1"/>
</dbReference>
<organism evidence="3 4">
    <name type="scientific">Magallana gigas</name>
    <name type="common">Pacific oyster</name>
    <name type="synonym">Crassostrea gigas</name>
    <dbReference type="NCBI Taxonomy" id="29159"/>
    <lineage>
        <taxon>Eukaryota</taxon>
        <taxon>Metazoa</taxon>
        <taxon>Spiralia</taxon>
        <taxon>Lophotrochozoa</taxon>
        <taxon>Mollusca</taxon>
        <taxon>Bivalvia</taxon>
        <taxon>Autobranchia</taxon>
        <taxon>Pteriomorphia</taxon>
        <taxon>Ostreida</taxon>
        <taxon>Ostreoidea</taxon>
        <taxon>Ostreidae</taxon>
        <taxon>Magallana</taxon>
    </lineage>
</organism>
<reference evidence="3" key="1">
    <citation type="submission" date="2022-08" db="UniProtKB">
        <authorList>
            <consortium name="EnsemblMetazoa"/>
        </authorList>
    </citation>
    <scope>IDENTIFICATION</scope>
    <source>
        <strain evidence="3">05x7-T-G4-1.051#20</strain>
    </source>
</reference>
<dbReference type="GO" id="GO:0004842">
    <property type="term" value="F:ubiquitin-protein transferase activity"/>
    <property type="evidence" value="ECO:0007669"/>
    <property type="project" value="TreeGrafter"/>
</dbReference>
<dbReference type="SMART" id="SM00327">
    <property type="entry name" value="VWA"/>
    <property type="match status" value="1"/>
</dbReference>
<dbReference type="GO" id="GO:0005634">
    <property type="term" value="C:nucleus"/>
    <property type="evidence" value="ECO:0007669"/>
    <property type="project" value="TreeGrafter"/>
</dbReference>
<evidence type="ECO:0000256" key="1">
    <source>
        <dbReference type="SAM" id="Phobius"/>
    </source>
</evidence>